<dbReference type="InterPro" id="IPR050397">
    <property type="entry name" value="Env_Response_Regulators"/>
</dbReference>
<feature type="domain" description="Cyclic nucleotide-binding" evidence="4">
    <location>
        <begin position="34"/>
        <end position="84"/>
    </location>
</feature>
<dbReference type="RefSeq" id="WP_183586523.1">
    <property type="nucleotide sequence ID" value="NZ_JACHCA010000003.1"/>
</dbReference>
<evidence type="ECO:0000259" key="4">
    <source>
        <dbReference type="PROSITE" id="PS50042"/>
    </source>
</evidence>
<evidence type="ECO:0000313" key="7">
    <source>
        <dbReference type="Proteomes" id="UP000548326"/>
    </source>
</evidence>
<dbReference type="PANTHER" id="PTHR24567:SF74">
    <property type="entry name" value="HTH-TYPE TRANSCRIPTIONAL REGULATOR ARCR"/>
    <property type="match status" value="1"/>
</dbReference>
<dbReference type="SMART" id="SM00419">
    <property type="entry name" value="HTH_CRP"/>
    <property type="match status" value="1"/>
</dbReference>
<protein>
    <submittedName>
        <fullName evidence="6">CRP/FNR family transcriptional regulator</fullName>
    </submittedName>
</protein>
<dbReference type="CDD" id="cd00038">
    <property type="entry name" value="CAP_ED"/>
    <property type="match status" value="1"/>
</dbReference>
<evidence type="ECO:0000256" key="1">
    <source>
        <dbReference type="ARBA" id="ARBA00023015"/>
    </source>
</evidence>
<proteinExistence type="predicted"/>
<keyword evidence="2" id="KW-0238">DNA-binding</keyword>
<dbReference type="InterPro" id="IPR014710">
    <property type="entry name" value="RmlC-like_jellyroll"/>
</dbReference>
<dbReference type="PROSITE" id="PS50042">
    <property type="entry name" value="CNMP_BINDING_3"/>
    <property type="match status" value="1"/>
</dbReference>
<reference evidence="6 7" key="1">
    <citation type="submission" date="2020-08" db="EMBL/GenBank/DDBJ databases">
        <title>Genomic Encyclopedia of Type Strains, Phase IV (KMG-V): Genome sequencing to study the core and pangenomes of soil and plant-associated prokaryotes.</title>
        <authorList>
            <person name="Whitman W."/>
        </authorList>
    </citation>
    <scope>NUCLEOTIDE SEQUENCE [LARGE SCALE GENOMIC DNA]</scope>
    <source>
        <strain evidence="6 7">MP601</strain>
    </source>
</reference>
<name>A0A841JAA5_9SPHI</name>
<dbReference type="EMBL" id="JACHCA010000003">
    <property type="protein sequence ID" value="MBB6127292.1"/>
    <property type="molecule type" value="Genomic_DNA"/>
</dbReference>
<evidence type="ECO:0000256" key="2">
    <source>
        <dbReference type="ARBA" id="ARBA00023125"/>
    </source>
</evidence>
<dbReference type="GO" id="GO:0003700">
    <property type="term" value="F:DNA-binding transcription factor activity"/>
    <property type="evidence" value="ECO:0007669"/>
    <property type="project" value="TreeGrafter"/>
</dbReference>
<dbReference type="GO" id="GO:0005829">
    <property type="term" value="C:cytosol"/>
    <property type="evidence" value="ECO:0007669"/>
    <property type="project" value="TreeGrafter"/>
</dbReference>
<evidence type="ECO:0000313" key="6">
    <source>
        <dbReference type="EMBL" id="MBB6127292.1"/>
    </source>
</evidence>
<dbReference type="PRINTS" id="PR00034">
    <property type="entry name" value="HTHCRP"/>
</dbReference>
<dbReference type="SMART" id="SM00100">
    <property type="entry name" value="cNMP"/>
    <property type="match status" value="1"/>
</dbReference>
<dbReference type="GO" id="GO:0003677">
    <property type="term" value="F:DNA binding"/>
    <property type="evidence" value="ECO:0007669"/>
    <property type="project" value="UniProtKB-KW"/>
</dbReference>
<comment type="caution">
    <text evidence="6">The sequence shown here is derived from an EMBL/GenBank/DDBJ whole genome shotgun (WGS) entry which is preliminary data.</text>
</comment>
<dbReference type="InterPro" id="IPR036388">
    <property type="entry name" value="WH-like_DNA-bd_sf"/>
</dbReference>
<dbReference type="CDD" id="cd00092">
    <property type="entry name" value="HTH_CRP"/>
    <property type="match status" value="1"/>
</dbReference>
<dbReference type="Gene3D" id="2.60.120.10">
    <property type="entry name" value="Jelly Rolls"/>
    <property type="match status" value="1"/>
</dbReference>
<dbReference type="SUPFAM" id="SSF51206">
    <property type="entry name" value="cAMP-binding domain-like"/>
    <property type="match status" value="1"/>
</dbReference>
<dbReference type="InterPro" id="IPR018490">
    <property type="entry name" value="cNMP-bd_dom_sf"/>
</dbReference>
<keyword evidence="3" id="KW-0804">Transcription</keyword>
<organism evidence="6 7">
    <name type="scientific">Mucilaginibacter lappiensis</name>
    <dbReference type="NCBI Taxonomy" id="354630"/>
    <lineage>
        <taxon>Bacteria</taxon>
        <taxon>Pseudomonadati</taxon>
        <taxon>Bacteroidota</taxon>
        <taxon>Sphingobacteriia</taxon>
        <taxon>Sphingobacteriales</taxon>
        <taxon>Sphingobacteriaceae</taxon>
        <taxon>Mucilaginibacter</taxon>
    </lineage>
</organism>
<dbReference type="PANTHER" id="PTHR24567">
    <property type="entry name" value="CRP FAMILY TRANSCRIPTIONAL REGULATORY PROTEIN"/>
    <property type="match status" value="1"/>
</dbReference>
<dbReference type="InterPro" id="IPR036390">
    <property type="entry name" value="WH_DNA-bd_sf"/>
</dbReference>
<accession>A0A841JAA5</accession>
<dbReference type="InterPro" id="IPR000595">
    <property type="entry name" value="cNMP-bd_dom"/>
</dbReference>
<dbReference type="InterPro" id="IPR012318">
    <property type="entry name" value="HTH_CRP"/>
</dbReference>
<keyword evidence="1" id="KW-0805">Transcription regulation</keyword>
<feature type="domain" description="HTH crp-type" evidence="5">
    <location>
        <begin position="149"/>
        <end position="220"/>
    </location>
</feature>
<sequence length="232" mass="26185">MKKSQNIYDSKSCFLHINCLDEWKPAISAHKTIYKVKKGEIIFKEGDPATGIYFVNSGSVKVYKKWDKDKELIVRFAREGSLFGHRGSGNGGFYPISATALQPTVVCYVDTAFFEATLKVNPNFTYQLLTFMTEELKQSERKMRNLAHMPVKGRVAEALISLQNQFGTTADGFINIDLSRQDLASYAGATYETVFRMMNELVNDKLISLSGKSIRLINRAELLKLAQDIVFV</sequence>
<dbReference type="PROSITE" id="PS51063">
    <property type="entry name" value="HTH_CRP_2"/>
    <property type="match status" value="1"/>
</dbReference>
<gene>
    <name evidence="6" type="ORF">HDF22_001398</name>
</gene>
<dbReference type="SUPFAM" id="SSF46785">
    <property type="entry name" value="Winged helix' DNA-binding domain"/>
    <property type="match status" value="1"/>
</dbReference>
<dbReference type="Pfam" id="PF00027">
    <property type="entry name" value="cNMP_binding"/>
    <property type="match status" value="1"/>
</dbReference>
<dbReference type="Proteomes" id="UP000548326">
    <property type="component" value="Unassembled WGS sequence"/>
</dbReference>
<dbReference type="AlphaFoldDB" id="A0A841JAA5"/>
<dbReference type="Pfam" id="PF13545">
    <property type="entry name" value="HTH_Crp_2"/>
    <property type="match status" value="1"/>
</dbReference>
<evidence type="ECO:0000259" key="5">
    <source>
        <dbReference type="PROSITE" id="PS51063"/>
    </source>
</evidence>
<evidence type="ECO:0000256" key="3">
    <source>
        <dbReference type="ARBA" id="ARBA00023163"/>
    </source>
</evidence>
<dbReference type="Gene3D" id="1.10.10.10">
    <property type="entry name" value="Winged helix-like DNA-binding domain superfamily/Winged helix DNA-binding domain"/>
    <property type="match status" value="1"/>
</dbReference>